<dbReference type="Proteomes" id="UP000024635">
    <property type="component" value="Unassembled WGS sequence"/>
</dbReference>
<protein>
    <submittedName>
        <fullName evidence="1">Uncharacterized protein</fullName>
    </submittedName>
</protein>
<evidence type="ECO:0000313" key="1">
    <source>
        <dbReference type="EMBL" id="EYC16921.1"/>
    </source>
</evidence>
<gene>
    <name evidence="1" type="primary">Acey_s0032.g2567</name>
    <name evidence="1" type="ORF">Y032_0032g2567</name>
</gene>
<evidence type="ECO:0000313" key="2">
    <source>
        <dbReference type="Proteomes" id="UP000024635"/>
    </source>
</evidence>
<dbReference type="AlphaFoldDB" id="A0A016UPR8"/>
<accession>A0A016UPR8</accession>
<sequence length="91" mass="10104">MSNVNRILLQDAAALSEILVGVLSSEGQGNERLTMNTWLNVSDATNSLRYGKEAELRGVEQIQKLDYATFILNEFLGATEYSTNFAVFLKT</sequence>
<proteinExistence type="predicted"/>
<name>A0A016UPR8_9BILA</name>
<dbReference type="EMBL" id="JARK01001368">
    <property type="protein sequence ID" value="EYC16921.1"/>
    <property type="molecule type" value="Genomic_DNA"/>
</dbReference>
<comment type="caution">
    <text evidence="1">The sequence shown here is derived from an EMBL/GenBank/DDBJ whole genome shotgun (WGS) entry which is preliminary data.</text>
</comment>
<reference evidence="2" key="1">
    <citation type="journal article" date="2015" name="Nat. Genet.">
        <title>The genome and transcriptome of the zoonotic hookworm Ancylostoma ceylanicum identify infection-specific gene families.</title>
        <authorList>
            <person name="Schwarz E.M."/>
            <person name="Hu Y."/>
            <person name="Antoshechkin I."/>
            <person name="Miller M.M."/>
            <person name="Sternberg P.W."/>
            <person name="Aroian R.V."/>
        </authorList>
    </citation>
    <scope>NUCLEOTIDE SEQUENCE</scope>
    <source>
        <strain evidence="2">HY135</strain>
    </source>
</reference>
<organism evidence="1 2">
    <name type="scientific">Ancylostoma ceylanicum</name>
    <dbReference type="NCBI Taxonomy" id="53326"/>
    <lineage>
        <taxon>Eukaryota</taxon>
        <taxon>Metazoa</taxon>
        <taxon>Ecdysozoa</taxon>
        <taxon>Nematoda</taxon>
        <taxon>Chromadorea</taxon>
        <taxon>Rhabditida</taxon>
        <taxon>Rhabditina</taxon>
        <taxon>Rhabditomorpha</taxon>
        <taxon>Strongyloidea</taxon>
        <taxon>Ancylostomatidae</taxon>
        <taxon>Ancylostomatinae</taxon>
        <taxon>Ancylostoma</taxon>
    </lineage>
</organism>
<keyword evidence="2" id="KW-1185">Reference proteome</keyword>